<keyword evidence="3" id="KW-1185">Reference proteome</keyword>
<evidence type="ECO:0000313" key="3">
    <source>
        <dbReference type="Proteomes" id="UP000002534"/>
    </source>
</evidence>
<reference evidence="2 3" key="2">
    <citation type="journal article" date="2012" name="BMC Genomics">
        <title>The genome of Pelobacter carbinolicus reveals surprising metabolic capabilities and physiological features.</title>
        <authorList>
            <person name="Aklujkar M."/>
            <person name="Haveman S.A."/>
            <person name="Didonato R.Jr."/>
            <person name="Chertkov O."/>
            <person name="Han C.S."/>
            <person name="Land M.L."/>
            <person name="Brown P."/>
            <person name="Lovley D.R."/>
        </authorList>
    </citation>
    <scope>NUCLEOTIDE SEQUENCE [LARGE SCALE GENOMIC DNA]</scope>
    <source>
        <strain evidence="3">DSM 2380 / NBRC 103641 / GraBd1</strain>
    </source>
</reference>
<dbReference type="Pfam" id="PF04102">
    <property type="entry name" value="SlyX"/>
    <property type="match status" value="1"/>
</dbReference>
<evidence type="ECO:0000313" key="2">
    <source>
        <dbReference type="EMBL" id="ABA89762.1"/>
    </source>
</evidence>
<dbReference type="HOGENOM" id="CLU_2684538_0_0_7"/>
<reference evidence="3" key="1">
    <citation type="submission" date="2005-10" db="EMBL/GenBank/DDBJ databases">
        <title>Complete sequence of Pelobacter carbinolicus DSM 2380.</title>
        <authorList>
            <person name="Copeland A."/>
            <person name="Lucas S."/>
            <person name="Lapidus A."/>
            <person name="Barry K."/>
            <person name="Detter J.C."/>
            <person name="Glavina T."/>
            <person name="Hammon N."/>
            <person name="Israni S."/>
            <person name="Pitluck S."/>
            <person name="Chertkov O."/>
            <person name="Schmutz J."/>
            <person name="Larimer F."/>
            <person name="Land M."/>
            <person name="Kyrpides N."/>
            <person name="Ivanova N."/>
            <person name="Richardson P."/>
        </authorList>
    </citation>
    <scope>NUCLEOTIDE SEQUENCE [LARGE SCALE GENOMIC DNA]</scope>
    <source>
        <strain evidence="3">DSM 2380 / NBRC 103641 / GraBd1</strain>
    </source>
</reference>
<dbReference type="AlphaFoldDB" id="Q3A1J5"/>
<evidence type="ECO:0000256" key="1">
    <source>
        <dbReference type="SAM" id="Coils"/>
    </source>
</evidence>
<sequence length="74" mass="8716">MLLMNETEQNRLAELEERIVELEIRFTHQARQLEELNEVLTESADIITALRQENMAFRQMLKGLSPEMLESPDE</sequence>
<dbReference type="KEGG" id="pca:Pcar_2524"/>
<evidence type="ECO:0008006" key="4">
    <source>
        <dbReference type="Google" id="ProtNLM"/>
    </source>
</evidence>
<name>Q3A1J5_SYNC1</name>
<dbReference type="eggNOG" id="ENOG5033JIY">
    <property type="taxonomic scope" value="Bacteria"/>
</dbReference>
<feature type="coiled-coil region" evidence="1">
    <location>
        <begin position="5"/>
        <end position="53"/>
    </location>
</feature>
<dbReference type="InterPro" id="IPR007236">
    <property type="entry name" value="SlyX"/>
</dbReference>
<dbReference type="STRING" id="338963.Pcar_2524"/>
<proteinExistence type="predicted"/>
<dbReference type="Proteomes" id="UP000002534">
    <property type="component" value="Chromosome"/>
</dbReference>
<organism evidence="2 3">
    <name type="scientific">Syntrophotalea carbinolica (strain DSM 2380 / NBRC 103641 / GraBd1)</name>
    <name type="common">Pelobacter carbinolicus</name>
    <dbReference type="NCBI Taxonomy" id="338963"/>
    <lineage>
        <taxon>Bacteria</taxon>
        <taxon>Pseudomonadati</taxon>
        <taxon>Thermodesulfobacteriota</taxon>
        <taxon>Desulfuromonadia</taxon>
        <taxon>Desulfuromonadales</taxon>
        <taxon>Syntrophotaleaceae</taxon>
        <taxon>Syntrophotalea</taxon>
    </lineage>
</organism>
<keyword evidence="1" id="KW-0175">Coiled coil</keyword>
<accession>Q3A1J5</accession>
<dbReference type="Gene3D" id="1.20.5.300">
    <property type="match status" value="1"/>
</dbReference>
<dbReference type="EMBL" id="CP000142">
    <property type="protein sequence ID" value="ABA89762.1"/>
    <property type="molecule type" value="Genomic_DNA"/>
</dbReference>
<gene>
    <name evidence="2" type="ordered locus">Pcar_2524</name>
</gene>
<protein>
    <recommendedName>
        <fullName evidence="4">SlyX protein</fullName>
    </recommendedName>
</protein>